<evidence type="ECO:0000313" key="2">
    <source>
        <dbReference type="Proteomes" id="UP000198345"/>
    </source>
</evidence>
<organism evidence="1 2">
    <name type="scientific">Flavobacterium hercynium</name>
    <dbReference type="NCBI Taxonomy" id="387094"/>
    <lineage>
        <taxon>Bacteria</taxon>
        <taxon>Pseudomonadati</taxon>
        <taxon>Bacteroidota</taxon>
        <taxon>Flavobacteriia</taxon>
        <taxon>Flavobacteriales</taxon>
        <taxon>Flavobacteriaceae</taxon>
        <taxon>Flavobacterium</taxon>
    </lineage>
</organism>
<dbReference type="GO" id="GO:0016787">
    <property type="term" value="F:hydrolase activity"/>
    <property type="evidence" value="ECO:0007669"/>
    <property type="project" value="UniProtKB-KW"/>
</dbReference>
<dbReference type="Proteomes" id="UP000198345">
    <property type="component" value="Unassembled WGS sequence"/>
</dbReference>
<name>A0A226GZY8_9FLAO</name>
<sequence length="221" mass="25454">MKPFFRSFCILLLLTFNIFIGFGQQIASKDQTYIFFLHNKFIEEQDLNIAHPEYGRAEYNEILNSFKKDHFVVFSEKRSKNTNVPKYAKKIVKQIKKLINEGVSPNKVTVIGTSKGGHIAQYISTYLANPNVNFVFVGSVGKTDTEQNPQINFCGNILNIYEKSDDYGVSAIKRKETSKLKINHFKEIELNTNLKHGFLFKALDEWLVPSKKWAKGNYDLN</sequence>
<reference evidence="1 2" key="1">
    <citation type="submission" date="2016-11" db="EMBL/GenBank/DDBJ databases">
        <title>Whole genomes of Flavobacteriaceae.</title>
        <authorList>
            <person name="Stine C."/>
            <person name="Li C."/>
            <person name="Tadesse D."/>
        </authorList>
    </citation>
    <scope>NUCLEOTIDE SEQUENCE [LARGE SCALE GENOMIC DNA]</scope>
    <source>
        <strain evidence="1 2">DSM 18292</strain>
    </source>
</reference>
<dbReference type="RefSeq" id="WP_089050842.1">
    <property type="nucleotide sequence ID" value="NZ_FXTV01000003.1"/>
</dbReference>
<protein>
    <submittedName>
        <fullName evidence="1">Alpha/beta hydrolase</fullName>
    </submittedName>
</protein>
<dbReference type="EMBL" id="MUGW01000034">
    <property type="protein sequence ID" value="OXA87617.1"/>
    <property type="molecule type" value="Genomic_DNA"/>
</dbReference>
<keyword evidence="2" id="KW-1185">Reference proteome</keyword>
<dbReference type="InterPro" id="IPR029058">
    <property type="entry name" value="AB_hydrolase_fold"/>
</dbReference>
<proteinExistence type="predicted"/>
<dbReference type="SUPFAM" id="SSF53474">
    <property type="entry name" value="alpha/beta-Hydrolases"/>
    <property type="match status" value="1"/>
</dbReference>
<comment type="caution">
    <text evidence="1">The sequence shown here is derived from an EMBL/GenBank/DDBJ whole genome shotgun (WGS) entry which is preliminary data.</text>
</comment>
<dbReference type="AlphaFoldDB" id="A0A226GZY8"/>
<keyword evidence="1" id="KW-0378">Hydrolase</keyword>
<gene>
    <name evidence="1" type="ORF">B0A66_15895</name>
</gene>
<accession>A0A226GZY8</accession>
<dbReference type="OrthoDB" id="823958at2"/>
<dbReference type="Gene3D" id="3.40.50.1820">
    <property type="entry name" value="alpha/beta hydrolase"/>
    <property type="match status" value="1"/>
</dbReference>
<evidence type="ECO:0000313" key="1">
    <source>
        <dbReference type="EMBL" id="OXA87617.1"/>
    </source>
</evidence>